<dbReference type="InterPro" id="IPR014729">
    <property type="entry name" value="Rossmann-like_a/b/a_fold"/>
</dbReference>
<reference evidence="3 4" key="1">
    <citation type="journal article" date="2011" name="Stand. Genomic Sci.">
        <title>Complete genome sequence of the thermophilic sulfur-reducer Hippea maritima type strain (MH(2)).</title>
        <authorList>
            <person name="Huntemann M."/>
            <person name="Lu M."/>
            <person name="Nolan M."/>
            <person name="Lapidus A."/>
            <person name="Lucas S."/>
            <person name="Hammon N."/>
            <person name="Deshpande S."/>
            <person name="Cheng J.F."/>
            <person name="Tapia R."/>
            <person name="Han C."/>
            <person name="Goodwin L."/>
            <person name="Pitluck S."/>
            <person name="Liolios K."/>
            <person name="Pagani I."/>
            <person name="Ivanova N."/>
            <person name="Ovchinikova G."/>
            <person name="Pati A."/>
            <person name="Chen A."/>
            <person name="Palaniappan K."/>
            <person name="Land M."/>
            <person name="Hauser L."/>
            <person name="Jeffries C.D."/>
            <person name="Detter J.C."/>
            <person name="Brambilla E.M."/>
            <person name="Rohde M."/>
            <person name="Spring S."/>
            <person name="Goker M."/>
            <person name="Woyke T."/>
            <person name="Bristow J."/>
            <person name="Eisen J.A."/>
            <person name="Markowitz V."/>
            <person name="Hugenholtz P."/>
            <person name="Kyrpides N.C."/>
            <person name="Klenk H.P."/>
            <person name="Mavromatis K."/>
        </authorList>
    </citation>
    <scope>NUCLEOTIDE SEQUENCE [LARGE SCALE GENOMIC DNA]</scope>
    <source>
        <strain evidence="4">ATCC 700847 / DSM 10411 / MH2</strain>
    </source>
</reference>
<proteinExistence type="predicted"/>
<dbReference type="GO" id="GO:0043164">
    <property type="term" value="P:Gram-negative-bacterium-type cell wall biogenesis"/>
    <property type="evidence" value="ECO:0007669"/>
    <property type="project" value="TreeGrafter"/>
</dbReference>
<dbReference type="KEGG" id="hmr:Hipma_0260"/>
<dbReference type="PANTHER" id="PTHR30336:SF4">
    <property type="entry name" value="ENVELOPE BIOGENESIS FACTOR ELYC"/>
    <property type="match status" value="1"/>
</dbReference>
<dbReference type="GO" id="GO:0000270">
    <property type="term" value="P:peptidoglycan metabolic process"/>
    <property type="evidence" value="ECO:0007669"/>
    <property type="project" value="TreeGrafter"/>
</dbReference>
<accession>F2LXX2</accession>
<evidence type="ECO:0000259" key="2">
    <source>
        <dbReference type="Pfam" id="PF02698"/>
    </source>
</evidence>
<name>F2LXX2_HIPMA</name>
<dbReference type="PANTHER" id="PTHR30336">
    <property type="entry name" value="INNER MEMBRANE PROTEIN, PROBABLE PERMEASE"/>
    <property type="match status" value="1"/>
</dbReference>
<dbReference type="Proteomes" id="UP000008139">
    <property type="component" value="Chromosome"/>
</dbReference>
<feature type="transmembrane region" description="Helical" evidence="1">
    <location>
        <begin position="12"/>
        <end position="39"/>
    </location>
</feature>
<feature type="domain" description="DUF218" evidence="2">
    <location>
        <begin position="82"/>
        <end position="242"/>
    </location>
</feature>
<keyword evidence="1" id="KW-0472">Membrane</keyword>
<keyword evidence="1" id="KW-1133">Transmembrane helix</keyword>
<dbReference type="Pfam" id="PF02698">
    <property type="entry name" value="DUF218"/>
    <property type="match status" value="1"/>
</dbReference>
<dbReference type="eggNOG" id="COG1434">
    <property type="taxonomic scope" value="Bacteria"/>
</dbReference>
<dbReference type="CDD" id="cd06259">
    <property type="entry name" value="YdcF-like"/>
    <property type="match status" value="1"/>
</dbReference>
<keyword evidence="1" id="KW-0812">Transmembrane</keyword>
<evidence type="ECO:0000313" key="4">
    <source>
        <dbReference type="Proteomes" id="UP000008139"/>
    </source>
</evidence>
<dbReference type="EMBL" id="CP002606">
    <property type="protein sequence ID" value="AEA33237.1"/>
    <property type="molecule type" value="Genomic_DNA"/>
</dbReference>
<dbReference type="InterPro" id="IPR003848">
    <property type="entry name" value="DUF218"/>
</dbReference>
<feature type="transmembrane region" description="Helical" evidence="1">
    <location>
        <begin position="45"/>
        <end position="66"/>
    </location>
</feature>
<evidence type="ECO:0000313" key="3">
    <source>
        <dbReference type="EMBL" id="AEA33237.1"/>
    </source>
</evidence>
<dbReference type="InParanoid" id="F2LXX2"/>
<reference evidence="4" key="2">
    <citation type="submission" date="2011-03" db="EMBL/GenBank/DDBJ databases">
        <title>The complete genome of Hippea maritima DSM 10411.</title>
        <authorList>
            <consortium name="US DOE Joint Genome Institute (JGI-PGF)"/>
            <person name="Lucas S."/>
            <person name="Copeland A."/>
            <person name="Lapidus A."/>
            <person name="Bruce D."/>
            <person name="Goodwin L."/>
            <person name="Pitluck S."/>
            <person name="Peters L."/>
            <person name="Kyrpides N."/>
            <person name="Mavromatis K."/>
            <person name="Pagani I."/>
            <person name="Ivanova N."/>
            <person name="Mikhailova N."/>
            <person name="Lu M."/>
            <person name="Detter J.C."/>
            <person name="Tapia R."/>
            <person name="Han C."/>
            <person name="Land M."/>
            <person name="Hauser L."/>
            <person name="Markowitz V."/>
            <person name="Cheng J.-F."/>
            <person name="Hugenholtz P."/>
            <person name="Woyke T."/>
            <person name="Wu D."/>
            <person name="Spring S."/>
            <person name="Schroeder M."/>
            <person name="Brambilla E."/>
            <person name="Klenk H.-P."/>
            <person name="Eisen J.A."/>
        </authorList>
    </citation>
    <scope>NUCLEOTIDE SEQUENCE [LARGE SCALE GENOMIC DNA]</scope>
    <source>
        <strain evidence="4">ATCC 700847 / DSM 10411 / MH2</strain>
    </source>
</reference>
<dbReference type="AlphaFoldDB" id="F2LXX2"/>
<dbReference type="InterPro" id="IPR051599">
    <property type="entry name" value="Cell_Envelope_Assoc"/>
</dbReference>
<dbReference type="GO" id="GO:0005886">
    <property type="term" value="C:plasma membrane"/>
    <property type="evidence" value="ECO:0007669"/>
    <property type="project" value="TreeGrafter"/>
</dbReference>
<evidence type="ECO:0000256" key="1">
    <source>
        <dbReference type="SAM" id="Phobius"/>
    </source>
</evidence>
<gene>
    <name evidence="3" type="ordered locus">Hipma_0260</name>
</gene>
<dbReference type="HOGENOM" id="CLU_053514_3_0_7"/>
<sequence length="258" mass="30014">MKNSQFFVKISLCFLSKLFTYLILPPGSCVLILITASFLVKRFRWFFMVSAFVLWFISTTPGKNLLLSYLEDIKTSSDTASAVVVLSGGSNPYDRIKTYPEAFKRLMYGILLAKRYNIPLIFSGGGLKYNDSAQAKNDIEIIAKICNCKIKIYFENKSLNTYQNAKYTSKFFEKMKIKKDIFIVTSAYHQKRANILFRYFGFRVHSRPVNFFKERGSYVFWDFLPQMGNFYKSYKAIHEYIGIFSLYLRGIPAFSLLE</sequence>
<protein>
    <recommendedName>
        <fullName evidence="2">DUF218 domain-containing protein</fullName>
    </recommendedName>
</protein>
<dbReference type="STRING" id="760142.Hipma_0260"/>
<dbReference type="Gene3D" id="3.40.50.620">
    <property type="entry name" value="HUPs"/>
    <property type="match status" value="1"/>
</dbReference>
<organism evidence="3 4">
    <name type="scientific">Hippea maritima (strain ATCC 700847 / DSM 10411 / MH2)</name>
    <dbReference type="NCBI Taxonomy" id="760142"/>
    <lineage>
        <taxon>Bacteria</taxon>
        <taxon>Pseudomonadati</taxon>
        <taxon>Campylobacterota</taxon>
        <taxon>Desulfurellia</taxon>
        <taxon>Desulfurellales</taxon>
        <taxon>Hippeaceae</taxon>
        <taxon>Hippea</taxon>
    </lineage>
</organism>
<keyword evidence="4" id="KW-1185">Reference proteome</keyword>